<feature type="transmembrane region" description="Helical" evidence="8">
    <location>
        <begin position="678"/>
        <end position="698"/>
    </location>
</feature>
<comment type="similarity">
    <text evidence="2 8">Belongs to the organo anion transporter (TC 2.A.60) family.</text>
</comment>
<evidence type="ECO:0000256" key="2">
    <source>
        <dbReference type="ARBA" id="ARBA00009657"/>
    </source>
</evidence>
<sequence length="902" mass="100137">MDSESSNGDIPTETEQYVGDYMPVNVVSAQSKTDEYDYSCGIRTWRPKCLQVFAKAHFGVAGLVIATLCVNVNFTAMVSAVNNWEKRYSLPSTIVSLVFTVMDVAMLLPIILITYIGGRPDTHKPRWIGSGMVIGGIGLLIVSSLQFMSEPYQYGVSHKKTSELCSAQTEHSFNYTIVCNEEAVHGEQLKLLILILTGITLFGIGISPLFTLGITYIDDNVAKNKAPFYIGIMFSMYALGPLIAFPISAVYNNMYVDFYRINTSMIDISRYDPRWVGAWWLAFVINGPLCIIIGISIMLLPKRIHAKIGISGSQMKEVVENNTIVPDLNKKLKDLPQALKRLIYNKTYVAVMMSRIVDTALIAAFAPFSVKYIYDQLRVTMSMAGILVPFAFIIPSGLGIFIGGILMRKYKPSLVSTARNVLLAAVLVVPLPIIMIFIGCDNYRFAGINTEYANRLYGNSSNVNNVTSCNSECICQDDVFDPVCGSDGITYLSPCHAGCQSLDSPMPYAMNFNECTCTGAINSDIPSRISSTFTSNHSLMANSYDNYTETYNNTINNGSAYLLNEDDISILGYAEPGICKEESNQITIVFVVVFCLFSFVGSLPATMTMELILRCVDPADKTLALGVQDVFSTLLVWIPTPVFIGATIDSTCVFWETTACGDEGACWIYDIPQYRMKYMLVLLAIKVVCLIFKALTWWLFRNRVGTMFVSLSFWGLILMAVTSNAQHHPGNPANGTCTDCNDVMYDNGVWHSVCTEGFTCPLHIADIENTIEGKDIRFQATTYLGNAAFVPGTLHYEYDAIITSLIDSIKKSDIGTVDVATDNCQRCEVIVIEDAWVQFVCEIVDCPPVIAEQIELKASFPEKDSTRDRICLVRKNDEYTIYTCEYYSDDPDIVDKIIQTYT</sequence>
<feature type="transmembrane region" description="Helical" evidence="8">
    <location>
        <begin position="52"/>
        <end position="74"/>
    </location>
</feature>
<name>A0ABM0GJA8_SACKO</name>
<dbReference type="GeneID" id="100373798"/>
<keyword evidence="8" id="KW-0813">Transport</keyword>
<evidence type="ECO:0000256" key="8">
    <source>
        <dbReference type="RuleBase" id="RU362056"/>
    </source>
</evidence>
<keyword evidence="10" id="KW-1185">Reference proteome</keyword>
<feature type="transmembrane region" description="Helical" evidence="8">
    <location>
        <begin position="94"/>
        <end position="115"/>
    </location>
</feature>
<protein>
    <recommendedName>
        <fullName evidence="8">Solute carrier organic anion transporter family member</fullName>
    </recommendedName>
</protein>
<feature type="domain" description="Kazal-like" evidence="9">
    <location>
        <begin position="463"/>
        <end position="516"/>
    </location>
</feature>
<dbReference type="SUPFAM" id="SSF103473">
    <property type="entry name" value="MFS general substrate transporter"/>
    <property type="match status" value="1"/>
</dbReference>
<dbReference type="InterPro" id="IPR002350">
    <property type="entry name" value="Kazal_dom"/>
</dbReference>
<dbReference type="Gene3D" id="3.30.60.30">
    <property type="match status" value="1"/>
</dbReference>
<feature type="transmembrane region" description="Helical" evidence="8">
    <location>
        <begin position="278"/>
        <end position="300"/>
    </location>
</feature>
<keyword evidence="8" id="KW-0406">Ion transport</keyword>
<feature type="transmembrane region" description="Helical" evidence="8">
    <location>
        <begin position="586"/>
        <end position="605"/>
    </location>
</feature>
<keyword evidence="6 8" id="KW-0472">Membrane</keyword>
<feature type="transmembrane region" description="Helical" evidence="8">
    <location>
        <begin position="418"/>
        <end position="439"/>
    </location>
</feature>
<dbReference type="NCBIfam" id="TIGR00805">
    <property type="entry name" value="oat"/>
    <property type="match status" value="1"/>
</dbReference>
<dbReference type="Pfam" id="PF03137">
    <property type="entry name" value="OATP"/>
    <property type="match status" value="1"/>
</dbReference>
<dbReference type="InterPro" id="IPR036058">
    <property type="entry name" value="Kazal_dom_sf"/>
</dbReference>
<dbReference type="SUPFAM" id="SSF100895">
    <property type="entry name" value="Kazal-type serine protease inhibitors"/>
    <property type="match status" value="1"/>
</dbReference>
<dbReference type="SMART" id="SM00280">
    <property type="entry name" value="KAZAL"/>
    <property type="match status" value="1"/>
</dbReference>
<feature type="transmembrane region" description="Helical" evidence="8">
    <location>
        <begin position="127"/>
        <end position="148"/>
    </location>
</feature>
<evidence type="ECO:0000256" key="3">
    <source>
        <dbReference type="ARBA" id="ARBA00022475"/>
    </source>
</evidence>
<dbReference type="Pfam" id="PF07648">
    <property type="entry name" value="Kazal_2"/>
    <property type="match status" value="1"/>
</dbReference>
<keyword evidence="5 8" id="KW-1133">Transmembrane helix</keyword>
<organism evidence="10 11">
    <name type="scientific">Saccoglossus kowalevskii</name>
    <name type="common">Acorn worm</name>
    <dbReference type="NCBI Taxonomy" id="10224"/>
    <lineage>
        <taxon>Eukaryota</taxon>
        <taxon>Metazoa</taxon>
        <taxon>Hemichordata</taxon>
        <taxon>Enteropneusta</taxon>
        <taxon>Harrimaniidae</taxon>
        <taxon>Saccoglossus</taxon>
    </lineage>
</organism>
<dbReference type="InterPro" id="IPR036259">
    <property type="entry name" value="MFS_trans_sf"/>
</dbReference>
<evidence type="ECO:0000313" key="10">
    <source>
        <dbReference type="Proteomes" id="UP000694865"/>
    </source>
</evidence>
<evidence type="ECO:0000256" key="5">
    <source>
        <dbReference type="ARBA" id="ARBA00022989"/>
    </source>
</evidence>
<dbReference type="Gene3D" id="1.20.1250.20">
    <property type="entry name" value="MFS general substrate transporter like domains"/>
    <property type="match status" value="1"/>
</dbReference>
<dbReference type="PANTHER" id="PTHR11388:SF76">
    <property type="entry name" value="SOLUTE CARRIER ORGANIC ANION TRANSPORTER FAMILY MEMBER"/>
    <property type="match status" value="1"/>
</dbReference>
<feature type="transmembrane region" description="Helical" evidence="8">
    <location>
        <begin position="228"/>
        <end position="251"/>
    </location>
</feature>
<keyword evidence="3" id="KW-1003">Cell membrane</keyword>
<proteinExistence type="inferred from homology"/>
<evidence type="ECO:0000256" key="4">
    <source>
        <dbReference type="ARBA" id="ARBA00022692"/>
    </source>
</evidence>
<dbReference type="CDD" id="cd17336">
    <property type="entry name" value="MFS_SLCO_OATP"/>
    <property type="match status" value="1"/>
</dbReference>
<dbReference type="InterPro" id="IPR004156">
    <property type="entry name" value="OATP"/>
</dbReference>
<feature type="transmembrane region" description="Helical" evidence="8">
    <location>
        <begin position="386"/>
        <end position="406"/>
    </location>
</feature>
<evidence type="ECO:0000313" key="11">
    <source>
        <dbReference type="RefSeq" id="XP_002731097.1"/>
    </source>
</evidence>
<evidence type="ECO:0000256" key="1">
    <source>
        <dbReference type="ARBA" id="ARBA00004651"/>
    </source>
</evidence>
<evidence type="ECO:0000256" key="7">
    <source>
        <dbReference type="ARBA" id="ARBA00023157"/>
    </source>
</evidence>
<dbReference type="Proteomes" id="UP000694865">
    <property type="component" value="Unplaced"/>
</dbReference>
<accession>A0ABM0GJA8</accession>
<keyword evidence="7" id="KW-1015">Disulfide bond</keyword>
<comment type="caution">
    <text evidence="8">Lacks conserved residue(s) required for the propagation of feature annotation.</text>
</comment>
<reference evidence="11" key="1">
    <citation type="submission" date="2025-08" db="UniProtKB">
        <authorList>
            <consortium name="RefSeq"/>
        </authorList>
    </citation>
    <scope>IDENTIFICATION</scope>
    <source>
        <tissue evidence="11">Testes</tissue>
    </source>
</reference>
<dbReference type="RefSeq" id="XP_002731097.1">
    <property type="nucleotide sequence ID" value="XM_002731051.1"/>
</dbReference>
<feature type="transmembrane region" description="Helical" evidence="8">
    <location>
        <begin position="191"/>
        <end position="216"/>
    </location>
</feature>
<keyword evidence="4 8" id="KW-0812">Transmembrane</keyword>
<evidence type="ECO:0000256" key="6">
    <source>
        <dbReference type="ARBA" id="ARBA00023136"/>
    </source>
</evidence>
<gene>
    <name evidence="11" type="primary">LOC100373798</name>
</gene>
<evidence type="ECO:0000259" key="9">
    <source>
        <dbReference type="PROSITE" id="PS51465"/>
    </source>
</evidence>
<dbReference type="PANTHER" id="PTHR11388">
    <property type="entry name" value="ORGANIC ANION TRANSPORTER"/>
    <property type="match status" value="1"/>
</dbReference>
<dbReference type="PROSITE" id="PS51465">
    <property type="entry name" value="KAZAL_2"/>
    <property type="match status" value="1"/>
</dbReference>
<comment type="subcellular location">
    <subcellularLocation>
        <location evidence="1 8">Cell membrane</location>
        <topology evidence="1 8">Multi-pass membrane protein</topology>
    </subcellularLocation>
</comment>